<dbReference type="HOGENOM" id="CLU_030283_0_0_1"/>
<dbReference type="GO" id="GO:0030479">
    <property type="term" value="C:actin cortical patch"/>
    <property type="evidence" value="ECO:0007669"/>
    <property type="project" value="TreeGrafter"/>
</dbReference>
<proteinExistence type="predicted"/>
<evidence type="ECO:0000259" key="1">
    <source>
        <dbReference type="Pfam" id="PF09949"/>
    </source>
</evidence>
<dbReference type="InterPro" id="IPR019236">
    <property type="entry name" value="APP1_cat"/>
</dbReference>
<organism evidence="2 3">
    <name type="scientific">[Torrubiella] hemipterigena</name>
    <dbReference type="NCBI Taxonomy" id="1531966"/>
    <lineage>
        <taxon>Eukaryota</taxon>
        <taxon>Fungi</taxon>
        <taxon>Dikarya</taxon>
        <taxon>Ascomycota</taxon>
        <taxon>Pezizomycotina</taxon>
        <taxon>Sordariomycetes</taxon>
        <taxon>Hypocreomycetidae</taxon>
        <taxon>Hypocreales</taxon>
        <taxon>Clavicipitaceae</taxon>
        <taxon>Clavicipitaceae incertae sedis</taxon>
        <taxon>'Torrubiella' clade</taxon>
    </lineage>
</organism>
<dbReference type="OrthoDB" id="414243at2759"/>
<dbReference type="Pfam" id="PF09949">
    <property type="entry name" value="APP1_cat"/>
    <property type="match status" value="1"/>
</dbReference>
<keyword evidence="3" id="KW-1185">Reference proteome</keyword>
<accession>A0A0A1TQ18</accession>
<sequence>MAKDEPAPNVPNAAKLALDMQMRTRKEHNFSKVEEDLLDPRPIQTNTLTVSSLRSKLGFFNPFAKKTVSRGDLVWLFDNTAFRHSRMSSWQAEFVTAVFEKESANRLVDLAASIARIVGLADDAKERETIEQRLQPFAWDIRVGRNAVISQEGSRKTIKLGATGSEGCSSDVINISSHGKGSFVRASAVVTGGIEGILDMQTYYAGEDGWAIISDIDDTIKVTMTSDPIGILKETFINEPRPIDGMPELYTQIKAMLPKDTPWFYLSASPYTLYPFLKEFRNKFYPPGTMILRDSSWRTISGLLASLTMVTEEYKVDRMKKVNSWLPKKKLIVFGDSTQSDPEAYGEIYRTFPGWISLIFIRKATDVAMFGIGEKNDPERFEKAFEGIPDDVWHVFEDPKDCVATIKNKVGSKWGIPGL</sequence>
<dbReference type="PANTHER" id="PTHR28208:SF1">
    <property type="entry name" value="FILAMENT ORGANIZATION PROTEIN APP1-LIKE, PUTATIVE (AFU_ORTHOLOGUE AFUA_1G06650)-RELATED"/>
    <property type="match status" value="1"/>
</dbReference>
<dbReference type="InterPro" id="IPR052935">
    <property type="entry name" value="Mg2+_PAP"/>
</dbReference>
<gene>
    <name evidence="2" type="ORF">VHEMI09457</name>
</gene>
<dbReference type="STRING" id="1531966.A0A0A1TQ18"/>
<dbReference type="Proteomes" id="UP000039046">
    <property type="component" value="Unassembled WGS sequence"/>
</dbReference>
<feature type="domain" description="Phosphatidate phosphatase APP1 catalytic" evidence="1">
    <location>
        <begin position="210"/>
        <end position="363"/>
    </location>
</feature>
<dbReference type="AlphaFoldDB" id="A0A0A1TQ18"/>
<dbReference type="GO" id="GO:0008195">
    <property type="term" value="F:phosphatidate phosphatase activity"/>
    <property type="evidence" value="ECO:0007669"/>
    <property type="project" value="InterPro"/>
</dbReference>
<reference evidence="2 3" key="1">
    <citation type="journal article" date="2015" name="Genome Announc.">
        <title>Draft Genome Sequence and Gene Annotation of the Entomopathogenic Fungus Verticillium hemipterigenum.</title>
        <authorList>
            <person name="Horn F."/>
            <person name="Habel A."/>
            <person name="Scharf D.H."/>
            <person name="Dworschak J."/>
            <person name="Brakhage A.A."/>
            <person name="Guthke R."/>
            <person name="Hertweck C."/>
            <person name="Linde J."/>
        </authorList>
    </citation>
    <scope>NUCLEOTIDE SEQUENCE [LARGE SCALE GENOMIC DNA]</scope>
</reference>
<dbReference type="EMBL" id="CDHN01000006">
    <property type="protein sequence ID" value="CEJ93895.1"/>
    <property type="molecule type" value="Genomic_DNA"/>
</dbReference>
<name>A0A0A1TQ18_9HYPO</name>
<evidence type="ECO:0000313" key="3">
    <source>
        <dbReference type="Proteomes" id="UP000039046"/>
    </source>
</evidence>
<protein>
    <recommendedName>
        <fullName evidence="1">Phosphatidate phosphatase APP1 catalytic domain-containing protein</fullName>
    </recommendedName>
</protein>
<dbReference type="PANTHER" id="PTHR28208">
    <property type="entry name" value="PHOSPHATIDATE PHOSPHATASE APP1"/>
    <property type="match status" value="1"/>
</dbReference>
<evidence type="ECO:0000313" key="2">
    <source>
        <dbReference type="EMBL" id="CEJ93895.1"/>
    </source>
</evidence>